<dbReference type="AlphaFoldDB" id="A0A4S2KQF5"/>
<protein>
    <submittedName>
        <fullName evidence="2">Uncharacterized protein</fullName>
    </submittedName>
</protein>
<proteinExistence type="predicted"/>
<dbReference type="Proteomes" id="UP000310200">
    <property type="component" value="Unassembled WGS sequence"/>
</dbReference>
<dbReference type="EMBL" id="QBLH01001439">
    <property type="protein sequence ID" value="TGZ51870.1"/>
    <property type="molecule type" value="Genomic_DNA"/>
</dbReference>
<accession>A0A4S2KQF5</accession>
<gene>
    <name evidence="2" type="ORF">DBV15_10010</name>
</gene>
<keyword evidence="3" id="KW-1185">Reference proteome</keyword>
<feature type="region of interest" description="Disordered" evidence="1">
    <location>
        <begin position="95"/>
        <end position="143"/>
    </location>
</feature>
<comment type="caution">
    <text evidence="2">The sequence shown here is derived from an EMBL/GenBank/DDBJ whole genome shotgun (WGS) entry which is preliminary data.</text>
</comment>
<sequence length="143" mass="15472">MVEVCEKSFARGSGLLDFRAASATETSRDARFLTHLSIGTRRVMRAPGEVSGSLKSLQNETLLLKARGRLIPARMISDLVCGARSWLRFELGAAGEEKRKKKCEREGGDKAVFKRVLTPRQGPNGPHGGEASGPENYGSACLP</sequence>
<evidence type="ECO:0000313" key="3">
    <source>
        <dbReference type="Proteomes" id="UP000310200"/>
    </source>
</evidence>
<evidence type="ECO:0000256" key="1">
    <source>
        <dbReference type="SAM" id="MobiDB-lite"/>
    </source>
</evidence>
<evidence type="ECO:0000313" key="2">
    <source>
        <dbReference type="EMBL" id="TGZ51870.1"/>
    </source>
</evidence>
<name>A0A4S2KQF5_9HYME</name>
<feature type="compositionally biased region" description="Basic and acidic residues" evidence="1">
    <location>
        <begin position="95"/>
        <end position="112"/>
    </location>
</feature>
<reference evidence="2 3" key="1">
    <citation type="journal article" date="2019" name="Philos. Trans. R. Soc. Lond., B, Biol. Sci.">
        <title>Ant behaviour and brain gene expression of defending hosts depend on the ecological success of the intruding social parasite.</title>
        <authorList>
            <person name="Kaur R."/>
            <person name="Stoldt M."/>
            <person name="Jongepier E."/>
            <person name="Feldmeyer B."/>
            <person name="Menzel F."/>
            <person name="Bornberg-Bauer E."/>
            <person name="Foitzik S."/>
        </authorList>
    </citation>
    <scope>NUCLEOTIDE SEQUENCE [LARGE SCALE GENOMIC DNA]</scope>
    <source>
        <tissue evidence="2">Whole body</tissue>
    </source>
</reference>
<organism evidence="2 3">
    <name type="scientific">Temnothorax longispinosus</name>
    <dbReference type="NCBI Taxonomy" id="300112"/>
    <lineage>
        <taxon>Eukaryota</taxon>
        <taxon>Metazoa</taxon>
        <taxon>Ecdysozoa</taxon>
        <taxon>Arthropoda</taxon>
        <taxon>Hexapoda</taxon>
        <taxon>Insecta</taxon>
        <taxon>Pterygota</taxon>
        <taxon>Neoptera</taxon>
        <taxon>Endopterygota</taxon>
        <taxon>Hymenoptera</taxon>
        <taxon>Apocrita</taxon>
        <taxon>Aculeata</taxon>
        <taxon>Formicoidea</taxon>
        <taxon>Formicidae</taxon>
        <taxon>Myrmicinae</taxon>
        <taxon>Temnothorax</taxon>
    </lineage>
</organism>